<proteinExistence type="predicted"/>
<reference evidence="1" key="1">
    <citation type="submission" date="2021-04" db="EMBL/GenBank/DDBJ databases">
        <title>Dactylosporangium aurantiacum NRRL B-8018 full assembly.</title>
        <authorList>
            <person name="Hartkoorn R.C."/>
            <person name="Beaudoing E."/>
            <person name="Hot D."/>
        </authorList>
    </citation>
    <scope>NUCLEOTIDE SEQUENCE</scope>
    <source>
        <strain evidence="1">NRRL B-8018</strain>
    </source>
</reference>
<keyword evidence="2" id="KW-1185">Reference proteome</keyword>
<dbReference type="EMBL" id="CP073767">
    <property type="protein sequence ID" value="UWZ53351.1"/>
    <property type="molecule type" value="Genomic_DNA"/>
</dbReference>
<dbReference type="RefSeq" id="WP_156089897.1">
    <property type="nucleotide sequence ID" value="NZ_CP073767.1"/>
</dbReference>
<dbReference type="Proteomes" id="UP001058003">
    <property type="component" value="Chromosome"/>
</dbReference>
<evidence type="ECO:0000313" key="1">
    <source>
        <dbReference type="EMBL" id="UWZ53351.1"/>
    </source>
</evidence>
<evidence type="ECO:0000313" key="2">
    <source>
        <dbReference type="Proteomes" id="UP001058003"/>
    </source>
</evidence>
<dbReference type="KEGG" id="daur:Daura_43510"/>
<gene>
    <name evidence="1" type="ORF">Daura_43510</name>
</gene>
<accession>A0A9Q9MI61</accession>
<organism evidence="1 2">
    <name type="scientific">Dactylosporangium aurantiacum</name>
    <dbReference type="NCBI Taxonomy" id="35754"/>
    <lineage>
        <taxon>Bacteria</taxon>
        <taxon>Bacillati</taxon>
        <taxon>Actinomycetota</taxon>
        <taxon>Actinomycetes</taxon>
        <taxon>Micromonosporales</taxon>
        <taxon>Micromonosporaceae</taxon>
        <taxon>Dactylosporangium</taxon>
    </lineage>
</organism>
<name>A0A9Q9MI61_9ACTN</name>
<dbReference type="AlphaFoldDB" id="A0A9Q9MI61"/>
<sequence length="130" mass="14169">MYSTTARIARVFRHTADRIADGHQFAQRYPEMPPRLVGVIETLTVVASGGRYWRNLAGCKDLYAADPEFAEIVDLLCGYLATSGRLTVQPGEGLNQLWYWVTDPAVTTAEVVGVLRAAAAFHSSLVGGAR</sequence>
<protein>
    <submittedName>
        <fullName evidence="1">Uncharacterized protein</fullName>
    </submittedName>
</protein>